<dbReference type="KEGG" id="qsa:O6P43_031055"/>
<dbReference type="CDD" id="cd03784">
    <property type="entry name" value="GT1_Gtf-like"/>
    <property type="match status" value="1"/>
</dbReference>
<comment type="similarity">
    <text evidence="1">Belongs to the UDP-glycosyltransferase family.</text>
</comment>
<dbReference type="AlphaFoldDB" id="A0AAD7KUN4"/>
<dbReference type="FunFam" id="3.40.50.2000:FF:000071">
    <property type="entry name" value="Glycosyltransferase"/>
    <property type="match status" value="1"/>
</dbReference>
<evidence type="ECO:0000256" key="3">
    <source>
        <dbReference type="ARBA" id="ARBA00022679"/>
    </source>
</evidence>
<organism evidence="4 5">
    <name type="scientific">Quillaja saponaria</name>
    <name type="common">Soap bark tree</name>
    <dbReference type="NCBI Taxonomy" id="32244"/>
    <lineage>
        <taxon>Eukaryota</taxon>
        <taxon>Viridiplantae</taxon>
        <taxon>Streptophyta</taxon>
        <taxon>Embryophyta</taxon>
        <taxon>Tracheophyta</taxon>
        <taxon>Spermatophyta</taxon>
        <taxon>Magnoliopsida</taxon>
        <taxon>eudicotyledons</taxon>
        <taxon>Gunneridae</taxon>
        <taxon>Pentapetalae</taxon>
        <taxon>rosids</taxon>
        <taxon>fabids</taxon>
        <taxon>Fabales</taxon>
        <taxon>Quillajaceae</taxon>
        <taxon>Quillaja</taxon>
    </lineage>
</organism>
<keyword evidence="2" id="KW-0328">Glycosyltransferase</keyword>
<dbReference type="GO" id="GO:0035251">
    <property type="term" value="F:UDP-glucosyltransferase activity"/>
    <property type="evidence" value="ECO:0007669"/>
    <property type="project" value="TreeGrafter"/>
</dbReference>
<keyword evidence="5" id="KW-1185">Reference proteome</keyword>
<dbReference type="PANTHER" id="PTHR48047:SF45">
    <property type="entry name" value="SCOPOLETIN GLUCOSYLTRANSFERASE-LIKE"/>
    <property type="match status" value="1"/>
</dbReference>
<accession>A0AAD7KUN4</accession>
<evidence type="ECO:0000313" key="4">
    <source>
        <dbReference type="EMBL" id="KAJ7946082.1"/>
    </source>
</evidence>
<proteinExistence type="inferred from homology"/>
<protein>
    <submittedName>
        <fullName evidence="4">Glycosyltransferase</fullName>
    </submittedName>
</protein>
<dbReference type="SUPFAM" id="SSF53756">
    <property type="entry name" value="UDP-Glycosyltransferase/glycogen phosphorylase"/>
    <property type="match status" value="1"/>
</dbReference>
<dbReference type="Proteomes" id="UP001163823">
    <property type="component" value="Chromosome 13"/>
</dbReference>
<name>A0AAD7KUN4_QUISA</name>
<sequence length="483" mass="53559">MSSESSQLHIFFLPMLAHGHMLPMLDMANLVASRGVMATIVTTPLNVPLVSRTTSTPTSTKINILTIKFPAAEVGLPEECEILDSDNSKDTMPLFIKAVGMLQEQLEQLLSAYNPDCLVADTFFTWATDSAAKFNIPRLVFHSTGFFCLCASTCVGLYEPHRKVSSDSEPFVIPSLPGEIKLTRMLLPDLPKTDAEAAYIAKIVKTVNETEERSYGVVVKSFYELEKDYADYYRKVFGRKAWHIGPLSLCNRNSIEEKLQRGKASSIAENYCLEWLDSKKPASVVYVCFGSLTKFSDSQLREIAWGLEVSGQQFIWVVKKHENNAGEKEEWLPDGFEKRIEGRGLIIRGWAPQVLILDHEAVGGFVTHCGWNSTLEGVSAGVSLVTWPVAYEQIYTEKLVTDVLQIGVSVGVKKCDGLLGGSIKREAIEKAVNMIMVAGEAEEMRSRAKTFAKMAKEAVKEGGSSYSDLSALIQELSVRRLHH</sequence>
<reference evidence="4" key="1">
    <citation type="journal article" date="2023" name="Science">
        <title>Elucidation of the pathway for biosynthesis of saponin adjuvants from the soapbark tree.</title>
        <authorList>
            <person name="Reed J."/>
            <person name="Orme A."/>
            <person name="El-Demerdash A."/>
            <person name="Owen C."/>
            <person name="Martin L.B.B."/>
            <person name="Misra R.C."/>
            <person name="Kikuchi S."/>
            <person name="Rejzek M."/>
            <person name="Martin A.C."/>
            <person name="Harkess A."/>
            <person name="Leebens-Mack J."/>
            <person name="Louveau T."/>
            <person name="Stephenson M.J."/>
            <person name="Osbourn A."/>
        </authorList>
    </citation>
    <scope>NUCLEOTIDE SEQUENCE</scope>
    <source>
        <strain evidence="4">S10</strain>
    </source>
</reference>
<dbReference type="Gene3D" id="3.40.50.2000">
    <property type="entry name" value="Glycogen Phosphorylase B"/>
    <property type="match status" value="2"/>
</dbReference>
<dbReference type="EMBL" id="JARAOO010000013">
    <property type="protein sequence ID" value="KAJ7946082.1"/>
    <property type="molecule type" value="Genomic_DNA"/>
</dbReference>
<dbReference type="InterPro" id="IPR002213">
    <property type="entry name" value="UDP_glucos_trans"/>
</dbReference>
<evidence type="ECO:0000256" key="2">
    <source>
        <dbReference type="ARBA" id="ARBA00022676"/>
    </source>
</evidence>
<evidence type="ECO:0000313" key="5">
    <source>
        <dbReference type="Proteomes" id="UP001163823"/>
    </source>
</evidence>
<evidence type="ECO:0000256" key="1">
    <source>
        <dbReference type="ARBA" id="ARBA00009995"/>
    </source>
</evidence>
<gene>
    <name evidence="4" type="ORF">O6P43_031055</name>
</gene>
<keyword evidence="3" id="KW-0808">Transferase</keyword>
<dbReference type="FunFam" id="3.40.50.2000:FF:000047">
    <property type="entry name" value="Glycosyltransferase"/>
    <property type="match status" value="1"/>
</dbReference>
<dbReference type="Pfam" id="PF00201">
    <property type="entry name" value="UDPGT"/>
    <property type="match status" value="1"/>
</dbReference>
<comment type="caution">
    <text evidence="4">The sequence shown here is derived from an EMBL/GenBank/DDBJ whole genome shotgun (WGS) entry which is preliminary data.</text>
</comment>
<dbReference type="PANTHER" id="PTHR48047">
    <property type="entry name" value="GLYCOSYLTRANSFERASE"/>
    <property type="match status" value="1"/>
</dbReference>